<gene>
    <name evidence="2" type="ORF">HZF05_02780</name>
</gene>
<sequence length="355" mass="38667">MHLSAVALLLLATCAKPSFYHGPRSDHFDGRRFFNPDGEQGTGGDENKSLTQLLEGKVIERHRAWPASVPITPSIPPRTVGGETMLVTWIGHSTVLIQTQSLNVLTDPVWADRDSPVKGIGPLRVRAPGVRYADLPHIDLVLLSHDHYDHMDEHLLRHLWARDHPLIVTGLGNDIRLASWGIASQARDWGGVVHVRPGIDVLFDRAHHWSARSTDDKNKTLWTGFTITLPGGNLYYAGDTGPGDMRWGTEAARHGPVRFAILPIGAIHADGKVTGNHIGPTEAVTAFDQLHAGTALGVHWGTFELTDEPIDLPPTLLAQSLARAQIAPDRFRVLEAGGQWSIPPLAPSSSSPAPR</sequence>
<dbReference type="EMBL" id="JACEIB010000001">
    <property type="protein sequence ID" value="MBA2933014.1"/>
    <property type="molecule type" value="Genomic_DNA"/>
</dbReference>
<evidence type="ECO:0000259" key="1">
    <source>
        <dbReference type="Pfam" id="PF12706"/>
    </source>
</evidence>
<name>A0A838L1F3_9SPHN</name>
<dbReference type="InterPro" id="IPR036866">
    <property type="entry name" value="RibonucZ/Hydroxyglut_hydro"/>
</dbReference>
<protein>
    <submittedName>
        <fullName evidence="2">MBL fold metallo-hydrolase</fullName>
    </submittedName>
</protein>
<proteinExistence type="predicted"/>
<dbReference type="SUPFAM" id="SSF56281">
    <property type="entry name" value="Metallo-hydrolase/oxidoreductase"/>
    <property type="match status" value="1"/>
</dbReference>
<dbReference type="GO" id="GO:0016787">
    <property type="term" value="F:hydrolase activity"/>
    <property type="evidence" value="ECO:0007669"/>
    <property type="project" value="UniProtKB-KW"/>
</dbReference>
<keyword evidence="2" id="KW-0378">Hydrolase</keyword>
<organism evidence="2 3">
    <name type="scientific">Sphingomonas chungangi</name>
    <dbReference type="NCBI Taxonomy" id="2683589"/>
    <lineage>
        <taxon>Bacteria</taxon>
        <taxon>Pseudomonadati</taxon>
        <taxon>Pseudomonadota</taxon>
        <taxon>Alphaproteobacteria</taxon>
        <taxon>Sphingomonadales</taxon>
        <taxon>Sphingomonadaceae</taxon>
        <taxon>Sphingomonas</taxon>
    </lineage>
</organism>
<dbReference type="PANTHER" id="PTHR15032:SF4">
    <property type="entry name" value="N-ACYL-PHOSPHATIDYLETHANOLAMINE-HYDROLYZING PHOSPHOLIPASE D"/>
    <property type="match status" value="1"/>
</dbReference>
<dbReference type="Pfam" id="PF12706">
    <property type="entry name" value="Lactamase_B_2"/>
    <property type="match status" value="1"/>
</dbReference>
<comment type="caution">
    <text evidence="2">The sequence shown here is derived from an EMBL/GenBank/DDBJ whole genome shotgun (WGS) entry which is preliminary data.</text>
</comment>
<dbReference type="AlphaFoldDB" id="A0A838L1F3"/>
<keyword evidence="3" id="KW-1185">Reference proteome</keyword>
<accession>A0A838L1F3</accession>
<reference evidence="2 3" key="1">
    <citation type="submission" date="2020-07" db="EMBL/GenBank/DDBJ databases">
        <authorList>
            <person name="Sun Q."/>
        </authorList>
    </citation>
    <scope>NUCLEOTIDE SEQUENCE [LARGE SCALE GENOMIC DNA]</scope>
    <source>
        <strain evidence="2 3">CGMCC 1.13654</strain>
    </source>
</reference>
<dbReference type="Gene3D" id="3.60.15.10">
    <property type="entry name" value="Ribonuclease Z/Hydroxyacylglutathione hydrolase-like"/>
    <property type="match status" value="1"/>
</dbReference>
<dbReference type="GO" id="GO:0005737">
    <property type="term" value="C:cytoplasm"/>
    <property type="evidence" value="ECO:0007669"/>
    <property type="project" value="TreeGrafter"/>
</dbReference>
<feature type="domain" description="Metallo-beta-lactamase" evidence="1">
    <location>
        <begin position="103"/>
        <end position="300"/>
    </location>
</feature>
<dbReference type="Proteomes" id="UP000570166">
    <property type="component" value="Unassembled WGS sequence"/>
</dbReference>
<dbReference type="InterPro" id="IPR001279">
    <property type="entry name" value="Metallo-B-lactamas"/>
</dbReference>
<dbReference type="PANTHER" id="PTHR15032">
    <property type="entry name" value="N-ACYL-PHOSPHATIDYLETHANOLAMINE-HYDROLYZING PHOSPHOLIPASE D"/>
    <property type="match status" value="1"/>
</dbReference>
<evidence type="ECO:0000313" key="2">
    <source>
        <dbReference type="EMBL" id="MBA2933014.1"/>
    </source>
</evidence>
<evidence type="ECO:0000313" key="3">
    <source>
        <dbReference type="Proteomes" id="UP000570166"/>
    </source>
</evidence>